<sequence>MEMREEQPNNKLVFDRSIWITIALTAVIGLFVMGYKFLTYSDCTGADFTFERDQLIAGQIVSFKDQSPEAIEWEWTFGDGSPPAAGEEVLHVFKHPGEYAVTMQVDGGCAVRKKVIVRKREPAARTSRYPDFSMPPTARVGEPVRFTDNTAGANEWQWSFGETMQVDDTTKNPTYVFQSSGVKTVTLIVNGKERYAAKKRITVFARPVEEPEFDLDLPERAELEQKQLRDTISIAEVPLAPPLKPVPQNRAPELSRIQLEDYLLQVAEEQRAPETLSPFCCEGFDTRVRANGKEQSLLVLLQDIQGEKISIGNLEVLKHKETGCISFIKVDYNRKKVLGIF</sequence>
<dbReference type="InterPro" id="IPR013783">
    <property type="entry name" value="Ig-like_fold"/>
</dbReference>
<dbReference type="OrthoDB" id="1491323at2"/>
<accession>A0A1M5A0R1</accession>
<keyword evidence="4" id="KW-1185">Reference proteome</keyword>
<organism evidence="3 4">
    <name type="scientific">Fodinibius roseus</name>
    <dbReference type="NCBI Taxonomy" id="1194090"/>
    <lineage>
        <taxon>Bacteria</taxon>
        <taxon>Pseudomonadati</taxon>
        <taxon>Balneolota</taxon>
        <taxon>Balneolia</taxon>
        <taxon>Balneolales</taxon>
        <taxon>Balneolaceae</taxon>
        <taxon>Fodinibius</taxon>
    </lineage>
</organism>
<feature type="domain" description="PKD" evidence="2">
    <location>
        <begin position="156"/>
        <end position="190"/>
    </location>
</feature>
<reference evidence="3 4" key="1">
    <citation type="submission" date="2016-11" db="EMBL/GenBank/DDBJ databases">
        <authorList>
            <person name="Jaros S."/>
            <person name="Januszkiewicz K."/>
            <person name="Wedrychowicz H."/>
        </authorList>
    </citation>
    <scope>NUCLEOTIDE SEQUENCE [LARGE SCALE GENOMIC DNA]</scope>
    <source>
        <strain evidence="3 4">DSM 21986</strain>
    </source>
</reference>
<dbReference type="RefSeq" id="WP_073061740.1">
    <property type="nucleotide sequence ID" value="NZ_FQUS01000006.1"/>
</dbReference>
<feature type="transmembrane region" description="Helical" evidence="1">
    <location>
        <begin position="12"/>
        <end position="35"/>
    </location>
</feature>
<evidence type="ECO:0000313" key="4">
    <source>
        <dbReference type="Proteomes" id="UP000184041"/>
    </source>
</evidence>
<dbReference type="Gene3D" id="2.60.40.10">
    <property type="entry name" value="Immunoglobulins"/>
    <property type="match status" value="2"/>
</dbReference>
<dbReference type="AlphaFoldDB" id="A0A1M5A0R1"/>
<dbReference type="CDD" id="cd00146">
    <property type="entry name" value="PKD"/>
    <property type="match status" value="2"/>
</dbReference>
<dbReference type="InterPro" id="IPR022409">
    <property type="entry name" value="PKD/Chitinase_dom"/>
</dbReference>
<dbReference type="InterPro" id="IPR035986">
    <property type="entry name" value="PKD_dom_sf"/>
</dbReference>
<keyword evidence="1" id="KW-1133">Transmembrane helix</keyword>
<protein>
    <submittedName>
        <fullName evidence="3">PKD domain-containing protein</fullName>
    </submittedName>
</protein>
<evidence type="ECO:0000256" key="1">
    <source>
        <dbReference type="SAM" id="Phobius"/>
    </source>
</evidence>
<gene>
    <name evidence="3" type="ORF">SAMN05443144_106193</name>
</gene>
<dbReference type="Pfam" id="PF18911">
    <property type="entry name" value="PKD_4"/>
    <property type="match status" value="1"/>
</dbReference>
<proteinExistence type="predicted"/>
<dbReference type="SMART" id="SM00089">
    <property type="entry name" value="PKD"/>
    <property type="match status" value="2"/>
</dbReference>
<feature type="domain" description="PKD" evidence="2">
    <location>
        <begin position="67"/>
        <end position="105"/>
    </location>
</feature>
<dbReference type="Proteomes" id="UP000184041">
    <property type="component" value="Unassembled WGS sequence"/>
</dbReference>
<evidence type="ECO:0000259" key="2">
    <source>
        <dbReference type="PROSITE" id="PS50093"/>
    </source>
</evidence>
<keyword evidence="1" id="KW-0812">Transmembrane</keyword>
<evidence type="ECO:0000313" key="3">
    <source>
        <dbReference type="EMBL" id="SHF23848.1"/>
    </source>
</evidence>
<keyword evidence="1" id="KW-0472">Membrane</keyword>
<dbReference type="SUPFAM" id="SSF49299">
    <property type="entry name" value="PKD domain"/>
    <property type="match status" value="2"/>
</dbReference>
<dbReference type="EMBL" id="FQUS01000006">
    <property type="protein sequence ID" value="SHF23848.1"/>
    <property type="molecule type" value="Genomic_DNA"/>
</dbReference>
<name>A0A1M5A0R1_9BACT</name>
<dbReference type="STRING" id="1194090.SAMN05443144_106193"/>
<dbReference type="InterPro" id="IPR000601">
    <property type="entry name" value="PKD_dom"/>
</dbReference>
<dbReference type="PROSITE" id="PS50093">
    <property type="entry name" value="PKD"/>
    <property type="match status" value="2"/>
</dbReference>